<keyword evidence="3" id="KW-1185">Reference proteome</keyword>
<dbReference type="EMBL" id="JAANIU010008381">
    <property type="protein sequence ID" value="KAG1535211.1"/>
    <property type="molecule type" value="Genomic_DNA"/>
</dbReference>
<name>A0A9P6XYV7_9FUNG</name>
<feature type="compositionally biased region" description="Gly residues" evidence="1">
    <location>
        <begin position="76"/>
        <end position="99"/>
    </location>
</feature>
<sequence length="113" mass="10984">MPKASPNRVRLAARAANELAQGRPVHTHDLVVSLRDFVREALDLAPIPAGLQIPPQGPTRPGASGKGRNDGDAKGGRSGGGGGGGGMGAGMGMGAGAALGAGHAAASDDTDAR</sequence>
<gene>
    <name evidence="2" type="ORF">G6F50_015361</name>
</gene>
<dbReference type="Proteomes" id="UP000740926">
    <property type="component" value="Unassembled WGS sequence"/>
</dbReference>
<dbReference type="AlphaFoldDB" id="A0A9P6XYV7"/>
<evidence type="ECO:0000256" key="1">
    <source>
        <dbReference type="SAM" id="MobiDB-lite"/>
    </source>
</evidence>
<protein>
    <submittedName>
        <fullName evidence="2">Uncharacterized protein</fullName>
    </submittedName>
</protein>
<feature type="region of interest" description="Disordered" evidence="1">
    <location>
        <begin position="46"/>
        <end position="113"/>
    </location>
</feature>
<evidence type="ECO:0000313" key="2">
    <source>
        <dbReference type="EMBL" id="KAG1535211.1"/>
    </source>
</evidence>
<comment type="caution">
    <text evidence="2">The sequence shown here is derived from an EMBL/GenBank/DDBJ whole genome shotgun (WGS) entry which is preliminary data.</text>
</comment>
<organism evidence="2 3">
    <name type="scientific">Rhizopus delemar</name>
    <dbReference type="NCBI Taxonomy" id="936053"/>
    <lineage>
        <taxon>Eukaryota</taxon>
        <taxon>Fungi</taxon>
        <taxon>Fungi incertae sedis</taxon>
        <taxon>Mucoromycota</taxon>
        <taxon>Mucoromycotina</taxon>
        <taxon>Mucoromycetes</taxon>
        <taxon>Mucorales</taxon>
        <taxon>Mucorineae</taxon>
        <taxon>Rhizopodaceae</taxon>
        <taxon>Rhizopus</taxon>
    </lineage>
</organism>
<accession>A0A9P6XYV7</accession>
<proteinExistence type="predicted"/>
<evidence type="ECO:0000313" key="3">
    <source>
        <dbReference type="Proteomes" id="UP000740926"/>
    </source>
</evidence>
<reference evidence="2 3" key="1">
    <citation type="journal article" date="2020" name="Microb. Genom.">
        <title>Genetic diversity of clinical and environmental Mucorales isolates obtained from an investigation of mucormycosis cases among solid organ transplant recipients.</title>
        <authorList>
            <person name="Nguyen M.H."/>
            <person name="Kaul D."/>
            <person name="Muto C."/>
            <person name="Cheng S.J."/>
            <person name="Richter R.A."/>
            <person name="Bruno V.M."/>
            <person name="Liu G."/>
            <person name="Beyhan S."/>
            <person name="Sundermann A.J."/>
            <person name="Mounaud S."/>
            <person name="Pasculle A.W."/>
            <person name="Nierman W.C."/>
            <person name="Driscoll E."/>
            <person name="Cumbie R."/>
            <person name="Clancy C.J."/>
            <person name="Dupont C.L."/>
        </authorList>
    </citation>
    <scope>NUCLEOTIDE SEQUENCE [LARGE SCALE GENOMIC DNA]</scope>
    <source>
        <strain evidence="2 3">GL24</strain>
    </source>
</reference>